<keyword evidence="5" id="KW-0479">Metal-binding</keyword>
<evidence type="ECO:0000256" key="2">
    <source>
        <dbReference type="ARBA" id="ARBA00016549"/>
    </source>
</evidence>
<dbReference type="CDD" id="cd16841">
    <property type="entry name" value="RraA_family"/>
    <property type="match status" value="1"/>
</dbReference>
<evidence type="ECO:0000313" key="7">
    <source>
        <dbReference type="Proteomes" id="UP000474957"/>
    </source>
</evidence>
<dbReference type="GO" id="GO:0046872">
    <property type="term" value="F:metal ion binding"/>
    <property type="evidence" value="ECO:0007669"/>
    <property type="project" value="UniProtKB-KW"/>
</dbReference>
<evidence type="ECO:0000256" key="5">
    <source>
        <dbReference type="PIRSR" id="PIRSR605493-1"/>
    </source>
</evidence>
<accession>A0A6L5Z1Y2</accession>
<comment type="cofactor">
    <cofactor evidence="1">
        <name>a divalent metal cation</name>
        <dbReference type="ChEBI" id="CHEBI:60240"/>
    </cofactor>
</comment>
<reference evidence="6 7" key="1">
    <citation type="submission" date="2019-10" db="EMBL/GenBank/DDBJ databases">
        <title>Cognatihalovulum marinum gen. nov. sp. nov., a new member of the family Rhodobacteraceae isolated from deep seawater of the Northwest Indian Ocean.</title>
        <authorList>
            <person name="Ruan C."/>
            <person name="Wang J."/>
            <person name="Zheng X."/>
            <person name="Song L."/>
            <person name="Zhu Y."/>
            <person name="Huang Y."/>
            <person name="Lu Z."/>
            <person name="Du W."/>
            <person name="Huang L."/>
            <person name="Dai X."/>
        </authorList>
    </citation>
    <scope>NUCLEOTIDE SEQUENCE [LARGE SCALE GENOMIC DNA]</scope>
    <source>
        <strain evidence="6 7">2CG4</strain>
    </source>
</reference>
<organism evidence="6 7">
    <name type="scientific">Halovulum marinum</name>
    <dbReference type="NCBI Taxonomy" id="2662447"/>
    <lineage>
        <taxon>Bacteria</taxon>
        <taxon>Pseudomonadati</taxon>
        <taxon>Pseudomonadota</taxon>
        <taxon>Alphaproteobacteria</taxon>
        <taxon>Rhodobacterales</taxon>
        <taxon>Paracoccaceae</taxon>
        <taxon>Halovulum</taxon>
    </lineage>
</organism>
<gene>
    <name evidence="6" type="ORF">GE300_13125</name>
</gene>
<comment type="caution">
    <text evidence="6">The sequence shown here is derived from an EMBL/GenBank/DDBJ whole genome shotgun (WGS) entry which is preliminary data.</text>
</comment>
<name>A0A6L5Z1Y2_9RHOB</name>
<feature type="binding site" evidence="5">
    <location>
        <position position="126"/>
    </location>
    <ligand>
        <name>Mg(2+)</name>
        <dbReference type="ChEBI" id="CHEBI:18420"/>
    </ligand>
</feature>
<feature type="binding site" evidence="5">
    <location>
        <begin position="103"/>
        <end position="106"/>
    </location>
    <ligand>
        <name>substrate</name>
    </ligand>
</feature>
<keyword evidence="7" id="KW-1185">Reference proteome</keyword>
<dbReference type="Pfam" id="PF03737">
    <property type="entry name" value="RraA-like"/>
    <property type="match status" value="1"/>
</dbReference>
<protein>
    <recommendedName>
        <fullName evidence="2">Putative 4-hydroxy-4-methyl-2-oxoglutarate aldolase</fullName>
    </recommendedName>
    <alternativeName>
        <fullName evidence="3">Regulator of ribonuclease activity homolog</fullName>
    </alternativeName>
    <alternativeName>
        <fullName evidence="4">RraA-like protein</fullName>
    </alternativeName>
</protein>
<dbReference type="InterPro" id="IPR005493">
    <property type="entry name" value="RraA/RraA-like"/>
</dbReference>
<comment type="cofactor">
    <cofactor evidence="5">
        <name>Mg(2+)</name>
        <dbReference type="ChEBI" id="CHEBI:18420"/>
    </cofactor>
</comment>
<evidence type="ECO:0000256" key="1">
    <source>
        <dbReference type="ARBA" id="ARBA00001968"/>
    </source>
</evidence>
<dbReference type="Gene3D" id="3.50.30.40">
    <property type="entry name" value="Ribonuclease E inhibitor RraA/RraA-like"/>
    <property type="match status" value="1"/>
</dbReference>
<evidence type="ECO:0000256" key="3">
    <source>
        <dbReference type="ARBA" id="ARBA00029596"/>
    </source>
</evidence>
<dbReference type="PANTHER" id="PTHR33254">
    <property type="entry name" value="4-HYDROXY-4-METHYL-2-OXOGLUTARATE ALDOLASE 3-RELATED"/>
    <property type="match status" value="1"/>
</dbReference>
<evidence type="ECO:0000313" key="6">
    <source>
        <dbReference type="EMBL" id="MSU90547.1"/>
    </source>
</evidence>
<keyword evidence="5" id="KW-0460">Magnesium</keyword>
<dbReference type="AlphaFoldDB" id="A0A6L5Z1Y2"/>
<feature type="binding site" evidence="5">
    <location>
        <position position="125"/>
    </location>
    <ligand>
        <name>substrate</name>
    </ligand>
</feature>
<proteinExistence type="predicted"/>
<dbReference type="PANTHER" id="PTHR33254:SF4">
    <property type="entry name" value="4-HYDROXY-4-METHYL-2-OXOGLUTARATE ALDOLASE 3-RELATED"/>
    <property type="match status" value="1"/>
</dbReference>
<sequence>MIEEPSLLTIVRPAARRRPTAAQIAAFADLPTGFVVDAMDGRGAMDMAIKPVPGLPSRLHGPALTCDNRPGDVMALLAAPSQAQPGDVIVNAVAGWQGCAALGDRICGMARNAGAAGIVTDGPARDLAGIQAAGLPLFCTGLTPNSPVTSGPGAIGLPVLAGGLHVETGDIIVADEDGVVVVPFARIDGVLERVRQVMALEQALDARVAEGETGIDRVRAILDGPGVTWIG</sequence>
<dbReference type="Proteomes" id="UP000474957">
    <property type="component" value="Unassembled WGS sequence"/>
</dbReference>
<dbReference type="EMBL" id="WIND01000010">
    <property type="protein sequence ID" value="MSU90547.1"/>
    <property type="molecule type" value="Genomic_DNA"/>
</dbReference>
<dbReference type="SUPFAM" id="SSF89562">
    <property type="entry name" value="RraA-like"/>
    <property type="match status" value="1"/>
</dbReference>
<evidence type="ECO:0000256" key="4">
    <source>
        <dbReference type="ARBA" id="ARBA00030169"/>
    </source>
</evidence>
<dbReference type="InterPro" id="IPR036704">
    <property type="entry name" value="RraA/RraA-like_sf"/>
</dbReference>
<dbReference type="RefSeq" id="WP_154447041.1">
    <property type="nucleotide sequence ID" value="NZ_WIND01000010.1"/>
</dbReference>